<name>A0A0F9QZ86_9ZZZZ</name>
<reference evidence="1" key="1">
    <citation type="journal article" date="2015" name="Nature">
        <title>Complex archaea that bridge the gap between prokaryotes and eukaryotes.</title>
        <authorList>
            <person name="Spang A."/>
            <person name="Saw J.H."/>
            <person name="Jorgensen S.L."/>
            <person name="Zaremba-Niedzwiedzka K."/>
            <person name="Martijn J."/>
            <person name="Lind A.E."/>
            <person name="van Eijk R."/>
            <person name="Schleper C."/>
            <person name="Guy L."/>
            <person name="Ettema T.J."/>
        </authorList>
    </citation>
    <scope>NUCLEOTIDE SEQUENCE</scope>
</reference>
<gene>
    <name evidence="1" type="ORF">LCGC14_0955790</name>
</gene>
<organism evidence="1">
    <name type="scientific">marine sediment metagenome</name>
    <dbReference type="NCBI Taxonomy" id="412755"/>
    <lineage>
        <taxon>unclassified sequences</taxon>
        <taxon>metagenomes</taxon>
        <taxon>ecological metagenomes</taxon>
    </lineage>
</organism>
<protein>
    <submittedName>
        <fullName evidence="1">Uncharacterized protein</fullName>
    </submittedName>
</protein>
<dbReference type="AlphaFoldDB" id="A0A0F9QZ86"/>
<evidence type="ECO:0000313" key="1">
    <source>
        <dbReference type="EMBL" id="KKN18431.1"/>
    </source>
</evidence>
<proteinExistence type="predicted"/>
<dbReference type="EMBL" id="LAZR01003427">
    <property type="protein sequence ID" value="KKN18431.1"/>
    <property type="molecule type" value="Genomic_DNA"/>
</dbReference>
<comment type="caution">
    <text evidence="1">The sequence shown here is derived from an EMBL/GenBank/DDBJ whole genome shotgun (WGS) entry which is preliminary data.</text>
</comment>
<accession>A0A0F9QZ86</accession>
<sequence>MNKSQKSKPTSDADLAKAEELVLQVKQDGVRKCGEIIDAALREFDCILDAEVVYRRGQWRDRISVISRPENMPSMQHAFISEKSEE</sequence>